<dbReference type="InterPro" id="IPR014001">
    <property type="entry name" value="Helicase_ATP-bd"/>
</dbReference>
<dbReference type="PANTHER" id="PTHR47396:SF1">
    <property type="entry name" value="ATP-DEPENDENT HELICASE IRC3-RELATED"/>
    <property type="match status" value="1"/>
</dbReference>
<dbReference type="Pfam" id="PF22548">
    <property type="entry name" value="AEP-TOTE"/>
    <property type="match status" value="1"/>
</dbReference>
<proteinExistence type="predicted"/>
<evidence type="ECO:0000259" key="1">
    <source>
        <dbReference type="PROSITE" id="PS51192"/>
    </source>
</evidence>
<reference evidence="2 3" key="1">
    <citation type="submission" date="2015-03" db="EMBL/GenBank/DDBJ databases">
        <title>Genome sequence of Variovorax paradoxus TBEA6.</title>
        <authorList>
            <person name="Poehlein A."/>
            <person name="Schuldes J."/>
            <person name="Wuebbeler J.H."/>
            <person name="Hiessl S."/>
            <person name="Steinbuechel A."/>
            <person name="Daniel R."/>
        </authorList>
    </citation>
    <scope>NUCLEOTIDE SEQUENCE [LARGE SCALE GENOMIC DNA]</scope>
    <source>
        <strain evidence="2 3">TBEA6</strain>
    </source>
</reference>
<dbReference type="SMART" id="SM00487">
    <property type="entry name" value="DEXDc"/>
    <property type="match status" value="1"/>
</dbReference>
<dbReference type="InterPro" id="IPR054347">
    <property type="entry name" value="TOTE_primase"/>
</dbReference>
<dbReference type="GO" id="GO:0005524">
    <property type="term" value="F:ATP binding"/>
    <property type="evidence" value="ECO:0007669"/>
    <property type="project" value="InterPro"/>
</dbReference>
<feature type="domain" description="Helicase ATP-binding" evidence="1">
    <location>
        <begin position="431"/>
        <end position="581"/>
    </location>
</feature>
<dbReference type="Pfam" id="PF04851">
    <property type="entry name" value="ResIII"/>
    <property type="match status" value="1"/>
</dbReference>
<dbReference type="SUPFAM" id="SSF52540">
    <property type="entry name" value="P-loop containing nucleoside triphosphate hydrolases"/>
    <property type="match status" value="2"/>
</dbReference>
<dbReference type="InterPro" id="IPR006935">
    <property type="entry name" value="Helicase/UvrB_N"/>
</dbReference>
<dbReference type="GO" id="GO:0005829">
    <property type="term" value="C:cytosol"/>
    <property type="evidence" value="ECO:0007669"/>
    <property type="project" value="TreeGrafter"/>
</dbReference>
<dbReference type="CDD" id="cd18785">
    <property type="entry name" value="SF2_C"/>
    <property type="match status" value="1"/>
</dbReference>
<keyword evidence="3" id="KW-1185">Reference proteome</keyword>
<dbReference type="PROSITE" id="PS51192">
    <property type="entry name" value="HELICASE_ATP_BIND_1"/>
    <property type="match status" value="1"/>
</dbReference>
<dbReference type="PATRIC" id="fig|34073.19.peg.5616"/>
<protein>
    <submittedName>
        <fullName evidence="2">Type III restriction enzyme, res subunit</fullName>
    </submittedName>
</protein>
<dbReference type="InterPro" id="IPR050742">
    <property type="entry name" value="Helicase_Restrict-Modif_Enz"/>
</dbReference>
<evidence type="ECO:0000313" key="3">
    <source>
        <dbReference type="Proteomes" id="UP000035170"/>
    </source>
</evidence>
<organism evidence="2 3">
    <name type="scientific">Variovorax paradoxus</name>
    <dbReference type="NCBI Taxonomy" id="34073"/>
    <lineage>
        <taxon>Bacteria</taxon>
        <taxon>Pseudomonadati</taxon>
        <taxon>Pseudomonadota</taxon>
        <taxon>Betaproteobacteria</taxon>
        <taxon>Burkholderiales</taxon>
        <taxon>Comamonadaceae</taxon>
        <taxon>Variovorax</taxon>
    </lineage>
</organism>
<dbReference type="InterPro" id="IPR001650">
    <property type="entry name" value="Helicase_C-like"/>
</dbReference>
<dbReference type="InterPro" id="IPR027417">
    <property type="entry name" value="P-loop_NTPase"/>
</dbReference>
<dbReference type="AlphaFoldDB" id="A0A0H2LXV0"/>
<gene>
    <name evidence="2" type="ORF">VPARA_54880</name>
</gene>
<dbReference type="Gene3D" id="3.40.50.300">
    <property type="entry name" value="P-loop containing nucleotide triphosphate hydrolases"/>
    <property type="match status" value="2"/>
</dbReference>
<dbReference type="PANTHER" id="PTHR47396">
    <property type="entry name" value="TYPE I RESTRICTION ENZYME ECOKI R PROTEIN"/>
    <property type="match status" value="1"/>
</dbReference>
<dbReference type="EMBL" id="JZWI01000035">
    <property type="protein sequence ID" value="KLN53322.1"/>
    <property type="molecule type" value="Genomic_DNA"/>
</dbReference>
<dbReference type="RefSeq" id="WP_047786776.1">
    <property type="nucleotide sequence ID" value="NZ_JZWI01000035.1"/>
</dbReference>
<sequence length="788" mass="87047">MADRDELTKLRAENSRLIALLESHGIEWRTRQQPSPSPVEPSRLSTDEKVAIFRRLFRGRTDVFPVRWESKTTGKSGYAPACANEWRTGVCEKPRIKCGDCGNRLLVPLSDAVIYKHLAGEHTVGVYPLLEDDSCHFLAVDFDEAEWRDDAQAFMQSCAGLGVPAALEVSRSGQGAHAWVFFAVRVSARDARRLGTAIISHTCARTRQLRLTSYDRLFPNQDTMPRGGFGNLIALPLQKGPRERGYSVFVDAEQRPYPDQWAFLASLQPMAAHDIEPTILRATSGIHPLDITFIDDEDLATPWKRESTASKKLPGTMPRSLTMTVANLIYFEKAQLPQPLANRLIRLAAFQNPEFHKAQAMRVSVWDKPRVIGCAENYPQHIALPRGCLDASLSLLRENGIACELRDERFKGQPLDVSFVGNLRQDQQTAVAAMLPFDAGVLCAPTAFGKTVTAAAMIAEKGVNTLVLVHRTELLKQWQERLQTFLGVGTGVVGTIGGGKAKPTGRIDIAVMQSLSRRGEVNPLVEDYGHVIVDECHHVGAVSFDAILKRTKAKYVLGLTATPFRRDGQQPIIFMQCGPIRHTAATPAGAPHDLEVVPRSRHARIDLPQDAGIQNVFQHLANDQARTEAIAAEVRDAFAQGRKILVLTERTEHLNAIEAALDGLGSDLFVLHGRMSRKQRAALLAGLDALAPDAPRVLLATGKLVGEGFDHPPLDTLVLAMPVSWKGTLQQYAGRLHREHVSKADVRIIDFVDTGHPALLRMWDKRQRGYRAMGYRTDAGTVPNESLF</sequence>
<dbReference type="GO" id="GO:0003677">
    <property type="term" value="F:DNA binding"/>
    <property type="evidence" value="ECO:0007669"/>
    <property type="project" value="InterPro"/>
</dbReference>
<comment type="caution">
    <text evidence="2">The sequence shown here is derived from an EMBL/GenBank/DDBJ whole genome shotgun (WGS) entry which is preliminary data.</text>
</comment>
<dbReference type="Proteomes" id="UP000035170">
    <property type="component" value="Unassembled WGS sequence"/>
</dbReference>
<dbReference type="Pfam" id="PF00271">
    <property type="entry name" value="Helicase_C"/>
    <property type="match status" value="1"/>
</dbReference>
<accession>A0A0H2LXV0</accession>
<dbReference type="GO" id="GO:0016787">
    <property type="term" value="F:hydrolase activity"/>
    <property type="evidence" value="ECO:0007669"/>
    <property type="project" value="InterPro"/>
</dbReference>
<name>A0A0H2LXV0_VARPD</name>
<dbReference type="CDD" id="cd17926">
    <property type="entry name" value="DEXHc_RE"/>
    <property type="match status" value="1"/>
</dbReference>
<evidence type="ECO:0000313" key="2">
    <source>
        <dbReference type="EMBL" id="KLN53322.1"/>
    </source>
</evidence>